<protein>
    <recommendedName>
        <fullName evidence="2">Prefoldin subunit alpha</fullName>
    </recommendedName>
</protein>
<evidence type="ECO:0000256" key="3">
    <source>
        <dbReference type="SAM" id="Coils"/>
    </source>
</evidence>
<keyword evidence="3" id="KW-0175">Coiled coil</keyword>
<evidence type="ECO:0000256" key="2">
    <source>
        <dbReference type="NCBIfam" id="TIGR00293"/>
    </source>
</evidence>
<dbReference type="Pfam" id="PF02996">
    <property type="entry name" value="Prefoldin"/>
    <property type="match status" value="1"/>
</dbReference>
<evidence type="ECO:0000313" key="4">
    <source>
        <dbReference type="EMBL" id="AIE95857.1"/>
    </source>
</evidence>
<dbReference type="AlphaFoldDB" id="A0A075G201"/>
<feature type="coiled-coil region" evidence="3">
    <location>
        <begin position="85"/>
        <end position="119"/>
    </location>
</feature>
<dbReference type="Gene3D" id="1.10.287.370">
    <property type="match status" value="1"/>
</dbReference>
<reference evidence="4" key="1">
    <citation type="journal article" date="2014" name="Genome Biol. Evol.">
        <title>Pangenome evidence for extensive interdomain horizontal transfer affecting lineage core and shell genes in uncultured planktonic thaumarchaeota and euryarchaeota.</title>
        <authorList>
            <person name="Deschamps P."/>
            <person name="Zivanovic Y."/>
            <person name="Moreira D."/>
            <person name="Rodriguez-Valera F."/>
            <person name="Lopez-Garcia P."/>
        </authorList>
    </citation>
    <scope>NUCLEOTIDE SEQUENCE</scope>
</reference>
<dbReference type="InterPro" id="IPR004127">
    <property type="entry name" value="Prefoldin_subunit_alpha"/>
</dbReference>
<dbReference type="InterPro" id="IPR009053">
    <property type="entry name" value="Prefoldin"/>
</dbReference>
<name>A0A075G201_9ARCH</name>
<dbReference type="CDD" id="cd23160">
    <property type="entry name" value="Prefoldin_alpha_GimC"/>
    <property type="match status" value="1"/>
</dbReference>
<dbReference type="EMBL" id="KF900463">
    <property type="protein sequence ID" value="AIE95857.1"/>
    <property type="molecule type" value="Genomic_DNA"/>
</dbReference>
<organism evidence="4">
    <name type="scientific">uncultured marine thaumarchaeote AD1000_70_G10</name>
    <dbReference type="NCBI Taxonomy" id="1455934"/>
    <lineage>
        <taxon>Archaea</taxon>
        <taxon>Nitrososphaerota</taxon>
        <taxon>environmental samples</taxon>
    </lineage>
</organism>
<evidence type="ECO:0000256" key="1">
    <source>
        <dbReference type="ARBA" id="ARBA00023186"/>
    </source>
</evidence>
<dbReference type="GO" id="GO:0006457">
    <property type="term" value="P:protein folding"/>
    <property type="evidence" value="ECO:0007669"/>
    <property type="project" value="UniProtKB-UniRule"/>
</dbReference>
<proteinExistence type="predicted"/>
<sequence length="140" mass="15691">MNVDQQTQVLLQQMKQLESYLTDIGNRENMAMNAIVESRAAVRATEILNNTSAEEILFPIGSGLLTKIGDKSTFFVNIGAGVTIEKNEEEVKEFLNERIKDIEKSIQALSTQKQDMAQQYNSIRAALNNIVQGQQDVRQS</sequence>
<dbReference type="SUPFAM" id="SSF46579">
    <property type="entry name" value="Prefoldin"/>
    <property type="match status" value="1"/>
</dbReference>
<accession>A0A075G201</accession>
<gene>
    <name evidence="4" type="primary">PFDN5</name>
    <name evidence="4" type="synonym">pfdA</name>
</gene>
<dbReference type="NCBIfam" id="TIGR00293">
    <property type="entry name" value="prefoldin subunit alpha"/>
    <property type="match status" value="1"/>
</dbReference>
<keyword evidence="1" id="KW-0143">Chaperone</keyword>